<dbReference type="KEGG" id="hakz:J0X25_14920"/>
<dbReference type="Proteomes" id="UP000663203">
    <property type="component" value="Chromosome"/>
</dbReference>
<dbReference type="SUPFAM" id="SSF55826">
    <property type="entry name" value="YbaK/ProRS associated domain"/>
    <property type="match status" value="1"/>
</dbReference>
<sequence length="151" mass="15527">MSGANREAYGFDPAVEEFPEGTKTAADAADAVGCDVAQIASSLVFDVDGSLAVSVTSGANRVDEGALGRAFEAPADAVSMADAGRITDELGWSIGGVPPFCHDRPVPVIVDETLLEFGTVWAAAGTPEAVFPIDPDELRRYADGEPAAVAE</sequence>
<evidence type="ECO:0000259" key="1">
    <source>
        <dbReference type="Pfam" id="PF04073"/>
    </source>
</evidence>
<dbReference type="Gene3D" id="3.90.960.10">
    <property type="entry name" value="YbaK/aminoacyl-tRNA synthetase-associated domain"/>
    <property type="match status" value="1"/>
</dbReference>
<organism evidence="2 3">
    <name type="scientific">Haloterrigena alkaliphila</name>
    <dbReference type="NCBI Taxonomy" id="2816475"/>
    <lineage>
        <taxon>Archaea</taxon>
        <taxon>Methanobacteriati</taxon>
        <taxon>Methanobacteriota</taxon>
        <taxon>Stenosarchaea group</taxon>
        <taxon>Halobacteria</taxon>
        <taxon>Halobacteriales</taxon>
        <taxon>Natrialbaceae</taxon>
        <taxon>Haloterrigena</taxon>
    </lineage>
</organism>
<dbReference type="AlphaFoldDB" id="A0A8A2V9G3"/>
<name>A0A8A2V9G3_9EURY</name>
<evidence type="ECO:0000313" key="2">
    <source>
        <dbReference type="EMBL" id="QSW98669.1"/>
    </source>
</evidence>
<dbReference type="PANTHER" id="PTHR30411:SF1">
    <property type="entry name" value="CYTOPLASMIC PROTEIN"/>
    <property type="match status" value="1"/>
</dbReference>
<keyword evidence="3" id="KW-1185">Reference proteome</keyword>
<feature type="domain" description="YbaK/aminoacyl-tRNA synthetase-associated" evidence="1">
    <location>
        <begin position="20"/>
        <end position="140"/>
    </location>
</feature>
<reference evidence="2 3" key="1">
    <citation type="submission" date="2021-03" db="EMBL/GenBank/DDBJ databases">
        <title>Haloterrigena longa sp. nov. and Haloterrigena limicola sp. nov., extremely halophilic archaea isolated from a salt lake.</title>
        <authorList>
            <person name="Henglin C."/>
        </authorList>
    </citation>
    <scope>NUCLEOTIDE SEQUENCE [LARGE SCALE GENOMIC DNA]</scope>
    <source>
        <strain evidence="2 3">KZCA68</strain>
    </source>
</reference>
<dbReference type="GO" id="GO:0002161">
    <property type="term" value="F:aminoacyl-tRNA deacylase activity"/>
    <property type="evidence" value="ECO:0007669"/>
    <property type="project" value="InterPro"/>
</dbReference>
<dbReference type="InterPro" id="IPR007214">
    <property type="entry name" value="YbaK/aa-tRNA-synth-assoc-dom"/>
</dbReference>
<dbReference type="CDD" id="cd04333">
    <property type="entry name" value="ProX_deacylase"/>
    <property type="match status" value="1"/>
</dbReference>
<dbReference type="PANTHER" id="PTHR30411">
    <property type="entry name" value="CYTOPLASMIC PROTEIN"/>
    <property type="match status" value="1"/>
</dbReference>
<dbReference type="RefSeq" id="WP_207288278.1">
    <property type="nucleotide sequence ID" value="NZ_CP071462.1"/>
</dbReference>
<proteinExistence type="predicted"/>
<dbReference type="InterPro" id="IPR036754">
    <property type="entry name" value="YbaK/aa-tRNA-synt-asso_dom_sf"/>
</dbReference>
<protein>
    <submittedName>
        <fullName evidence="2">YbaK/EbsC family protein</fullName>
    </submittedName>
</protein>
<dbReference type="EMBL" id="CP071462">
    <property type="protein sequence ID" value="QSW98669.1"/>
    <property type="molecule type" value="Genomic_DNA"/>
</dbReference>
<dbReference type="GeneID" id="63188623"/>
<evidence type="ECO:0000313" key="3">
    <source>
        <dbReference type="Proteomes" id="UP000663203"/>
    </source>
</evidence>
<accession>A0A8A2V9G3</accession>
<dbReference type="Pfam" id="PF04073">
    <property type="entry name" value="tRNA_edit"/>
    <property type="match status" value="1"/>
</dbReference>
<gene>
    <name evidence="2" type="ORF">J0X25_14920</name>
</gene>